<dbReference type="AlphaFoldDB" id="A0A382XIR3"/>
<accession>A0A382XIR3</accession>
<organism evidence="3">
    <name type="scientific">marine metagenome</name>
    <dbReference type="NCBI Taxonomy" id="408172"/>
    <lineage>
        <taxon>unclassified sequences</taxon>
        <taxon>metagenomes</taxon>
        <taxon>ecological metagenomes</taxon>
    </lineage>
</organism>
<sequence>MIDKEIIRIASNTENHGALDSHTHFSKLKNSICGDDMKIYLIVENNKITNFKYECESCIYCQASVSLLSRKAKNKSIEKVKNFAQQANSYFDKSTNSFDKEWKEFDKIMTKNNISRKECLLLPINTMLDALSKKSL</sequence>
<feature type="domain" description="NIF system FeS cluster assembly NifU N-terminal" evidence="1">
    <location>
        <begin position="4"/>
        <end position="84"/>
    </location>
</feature>
<dbReference type="EMBL" id="UINC01167092">
    <property type="protein sequence ID" value="SVD69401.1"/>
    <property type="molecule type" value="Genomic_DNA"/>
</dbReference>
<protein>
    <recommendedName>
        <fullName evidence="1">NIF system FeS cluster assembly NifU N-terminal domain-containing protein</fullName>
    </recommendedName>
</protein>
<dbReference type="Gene3D" id="3.90.1010.10">
    <property type="match status" value="1"/>
</dbReference>
<dbReference type="Pfam" id="PF01592">
    <property type="entry name" value="NifU_N"/>
    <property type="match status" value="1"/>
</dbReference>
<dbReference type="EMBL" id="UINC01167598">
    <property type="protein sequence ID" value="SVD70198.1"/>
    <property type="molecule type" value="Genomic_DNA"/>
</dbReference>
<dbReference type="EMBL" id="UINC01191912">
    <property type="protein sequence ID" value="SVE06789.1"/>
    <property type="molecule type" value="Genomic_DNA"/>
</dbReference>
<gene>
    <name evidence="2" type="ORF">METZ01_LOCUS422255</name>
    <name evidence="3" type="ORF">METZ01_LOCUS423052</name>
    <name evidence="4" type="ORF">METZ01_LOCUS459643</name>
</gene>
<proteinExistence type="predicted"/>
<dbReference type="SUPFAM" id="SSF82649">
    <property type="entry name" value="SufE/NifU"/>
    <property type="match status" value="1"/>
</dbReference>
<evidence type="ECO:0000259" key="1">
    <source>
        <dbReference type="Pfam" id="PF01592"/>
    </source>
</evidence>
<dbReference type="InterPro" id="IPR002871">
    <property type="entry name" value="NIF_FeS_clus_asmbl_NifU_N"/>
</dbReference>
<evidence type="ECO:0000313" key="2">
    <source>
        <dbReference type="EMBL" id="SVD69401.1"/>
    </source>
</evidence>
<dbReference type="GO" id="GO:0005506">
    <property type="term" value="F:iron ion binding"/>
    <property type="evidence" value="ECO:0007669"/>
    <property type="project" value="InterPro"/>
</dbReference>
<evidence type="ECO:0000313" key="3">
    <source>
        <dbReference type="EMBL" id="SVD70198.1"/>
    </source>
</evidence>
<evidence type="ECO:0000313" key="4">
    <source>
        <dbReference type="EMBL" id="SVE06789.1"/>
    </source>
</evidence>
<name>A0A382XIR3_9ZZZZ</name>
<reference evidence="3" key="1">
    <citation type="submission" date="2018-05" db="EMBL/GenBank/DDBJ databases">
        <authorList>
            <person name="Lanie J.A."/>
            <person name="Ng W.-L."/>
            <person name="Kazmierczak K.M."/>
            <person name="Andrzejewski T.M."/>
            <person name="Davidsen T.M."/>
            <person name="Wayne K.J."/>
            <person name="Tettelin H."/>
            <person name="Glass J.I."/>
            <person name="Rusch D."/>
            <person name="Podicherti R."/>
            <person name="Tsui H.-C.T."/>
            <person name="Winkler M.E."/>
        </authorList>
    </citation>
    <scope>NUCLEOTIDE SEQUENCE</scope>
</reference>
<dbReference type="CDD" id="cd06664">
    <property type="entry name" value="IscU_like"/>
    <property type="match status" value="1"/>
</dbReference>
<dbReference type="GO" id="GO:0016226">
    <property type="term" value="P:iron-sulfur cluster assembly"/>
    <property type="evidence" value="ECO:0007669"/>
    <property type="project" value="InterPro"/>
</dbReference>
<dbReference type="GO" id="GO:0051536">
    <property type="term" value="F:iron-sulfur cluster binding"/>
    <property type="evidence" value="ECO:0007669"/>
    <property type="project" value="InterPro"/>
</dbReference>